<keyword evidence="3" id="KW-0472">Membrane</keyword>
<feature type="transmembrane region" description="Helical" evidence="3">
    <location>
        <begin position="157"/>
        <end position="179"/>
    </location>
</feature>
<gene>
    <name evidence="6" type="ORF">BHD05_07765</name>
</gene>
<feature type="chain" id="PRO_5029541284" description="TPM domain-containing protein" evidence="4">
    <location>
        <begin position="24"/>
        <end position="659"/>
    </location>
</feature>
<reference evidence="6 7" key="1">
    <citation type="submission" date="2016-09" db="EMBL/GenBank/DDBJ databases">
        <title>Complete genome sequence of microbes from the polar regions.</title>
        <authorList>
            <person name="Liao L."/>
            <person name="Chen B."/>
        </authorList>
    </citation>
    <scope>NUCLEOTIDE SEQUENCE [LARGE SCALE GENOMIC DNA]</scope>
    <source>
        <strain evidence="6 7">ZS314</strain>
    </source>
</reference>
<dbReference type="Proteomes" id="UP000464507">
    <property type="component" value="Chromosome"/>
</dbReference>
<evidence type="ECO:0000256" key="4">
    <source>
        <dbReference type="SAM" id="SignalP"/>
    </source>
</evidence>
<evidence type="ECO:0000256" key="2">
    <source>
        <dbReference type="SAM" id="MobiDB-lite"/>
    </source>
</evidence>
<evidence type="ECO:0000256" key="1">
    <source>
        <dbReference type="SAM" id="Coils"/>
    </source>
</evidence>
<dbReference type="EMBL" id="CP017146">
    <property type="protein sequence ID" value="QHO71064.1"/>
    <property type="molecule type" value="Genomic_DNA"/>
</dbReference>
<evidence type="ECO:0000313" key="7">
    <source>
        <dbReference type="Proteomes" id="UP000464507"/>
    </source>
</evidence>
<dbReference type="Pfam" id="PF04536">
    <property type="entry name" value="TPM_phosphatase"/>
    <property type="match status" value="1"/>
</dbReference>
<feature type="coiled-coil region" evidence="1">
    <location>
        <begin position="278"/>
        <end position="333"/>
    </location>
</feature>
<protein>
    <recommendedName>
        <fullName evidence="5">TPM domain-containing protein</fullName>
    </recommendedName>
</protein>
<dbReference type="KEGG" id="mant:BHD05_07765"/>
<feature type="compositionally biased region" description="Low complexity" evidence="2">
    <location>
        <begin position="631"/>
        <end position="659"/>
    </location>
</feature>
<name>A0A7L5AP44_9MICO</name>
<proteinExistence type="predicted"/>
<dbReference type="Gene3D" id="3.10.310.50">
    <property type="match status" value="1"/>
</dbReference>
<keyword evidence="7" id="KW-1185">Reference proteome</keyword>
<evidence type="ECO:0000259" key="5">
    <source>
        <dbReference type="Pfam" id="PF04536"/>
    </source>
</evidence>
<keyword evidence="3" id="KW-1133">Transmembrane helix</keyword>
<evidence type="ECO:0000313" key="6">
    <source>
        <dbReference type="EMBL" id="QHO71064.1"/>
    </source>
</evidence>
<accession>A0A7L5AP44</accession>
<dbReference type="InterPro" id="IPR007621">
    <property type="entry name" value="TPM_dom"/>
</dbReference>
<feature type="region of interest" description="Disordered" evidence="2">
    <location>
        <begin position="630"/>
        <end position="659"/>
    </location>
</feature>
<feature type="domain" description="TPM" evidence="5">
    <location>
        <begin position="35"/>
        <end position="149"/>
    </location>
</feature>
<feature type="signal peptide" evidence="4">
    <location>
        <begin position="1"/>
        <end position="23"/>
    </location>
</feature>
<organism evidence="6 7">
    <name type="scientific">Marisediminicola antarctica</name>
    <dbReference type="NCBI Taxonomy" id="674079"/>
    <lineage>
        <taxon>Bacteria</taxon>
        <taxon>Bacillati</taxon>
        <taxon>Actinomycetota</taxon>
        <taxon>Actinomycetes</taxon>
        <taxon>Micrococcales</taxon>
        <taxon>Microbacteriaceae</taxon>
        <taxon>Marisediminicola</taxon>
    </lineage>
</organism>
<keyword evidence="4" id="KW-0732">Signal</keyword>
<keyword evidence="1" id="KW-0175">Coiled coil</keyword>
<sequence length="659" mass="67953">MRVLCATALALAAVVVPALTAQAEQPVNLGSTQIVDTVGALGGQEAEVESALNRLYNATGAQLFVVYVATFDGVAADESWATATAEQNGLGTDDVLLAVATEERIYDIFYPSDFQLDTEATREVENEFLPLLSDENWAGAALAAADGYREAIEGPGFPWGFVLGVLVVGAVVIGIVLVIGRRRASARHTAELADLTKLEQRASRALVHLDDSLTTSEQELGFAVAQFGTEASAPFVEALEAARTKVGEAFRIKQTLDDGVPETDEQARAGLLRILELCDQADDELDRQADAFDELRALEQAAPQTLVQVRADAERAAARLSAAIEALRLLEQRYSSAAVATVEDNTEQAEMLLTFVGRTASQAEGAIAAGKSGSAAIQLRTVQASVAQAGQLLDAIDSLGDRLAEATQSLDAVVADTRHDLAAAKAFQAEATSAELSAGIAAAEASLAVAESPSTLANPVARLERLTAANQELEGTFGRTRDAHTRIQNARVALDGTLATARGQIVAAGDFITTRRGGVGETARTRLAEANRRLDQAVSLAGDDPVAALAEAQQANSLAGAAISAAQSDLTSYQPVGPSRGMFTGPGVSEAVVGGIIGALIGGRGGGFGGGFGGGRSRSGCFGALGGFGGSSRSSGGSLGRSIGRSVGRSAGRSSRGRF</sequence>
<keyword evidence="3" id="KW-0812">Transmembrane</keyword>
<evidence type="ECO:0000256" key="3">
    <source>
        <dbReference type="SAM" id="Phobius"/>
    </source>
</evidence>
<dbReference type="AlphaFoldDB" id="A0A7L5AP44"/>